<dbReference type="PANTHER" id="PTHR11566">
    <property type="entry name" value="DYNAMIN"/>
    <property type="match status" value="1"/>
</dbReference>
<feature type="compositionally biased region" description="Pro residues" evidence="3">
    <location>
        <begin position="643"/>
        <end position="655"/>
    </location>
</feature>
<dbReference type="InterPro" id="IPR030381">
    <property type="entry name" value="G_DYNAMIN_dom"/>
</dbReference>
<dbReference type="GO" id="GO:0016559">
    <property type="term" value="P:peroxisome fission"/>
    <property type="evidence" value="ECO:0007669"/>
    <property type="project" value="TreeGrafter"/>
</dbReference>
<dbReference type="PANTHER" id="PTHR11566:SF21">
    <property type="entry name" value="DYNAMIN RELATED PROTEIN 1, ISOFORM A"/>
    <property type="match status" value="1"/>
</dbReference>
<keyword evidence="7" id="KW-1185">Reference proteome</keyword>
<keyword evidence="2" id="KW-0342">GTP-binding</keyword>
<dbReference type="SMART" id="SM00053">
    <property type="entry name" value="DYNc"/>
    <property type="match status" value="1"/>
</dbReference>
<dbReference type="GO" id="GO:0005739">
    <property type="term" value="C:mitochondrion"/>
    <property type="evidence" value="ECO:0007669"/>
    <property type="project" value="TreeGrafter"/>
</dbReference>
<dbReference type="GO" id="GO:0008017">
    <property type="term" value="F:microtubule binding"/>
    <property type="evidence" value="ECO:0007669"/>
    <property type="project" value="TreeGrafter"/>
</dbReference>
<dbReference type="PROSITE" id="PS51388">
    <property type="entry name" value="GED"/>
    <property type="match status" value="1"/>
</dbReference>
<dbReference type="GO" id="GO:0048312">
    <property type="term" value="P:intracellular distribution of mitochondria"/>
    <property type="evidence" value="ECO:0007669"/>
    <property type="project" value="TreeGrafter"/>
</dbReference>
<dbReference type="GO" id="GO:0016020">
    <property type="term" value="C:membrane"/>
    <property type="evidence" value="ECO:0007669"/>
    <property type="project" value="TreeGrafter"/>
</dbReference>
<dbReference type="InterPro" id="IPR045063">
    <property type="entry name" value="Dynamin_N"/>
</dbReference>
<evidence type="ECO:0000256" key="1">
    <source>
        <dbReference type="ARBA" id="ARBA00022741"/>
    </source>
</evidence>
<dbReference type="Pfam" id="PF00350">
    <property type="entry name" value="Dynamin_N"/>
    <property type="match status" value="1"/>
</dbReference>
<gene>
    <name evidence="6" type="ORF">CYLTODRAFT_357063</name>
</gene>
<dbReference type="GO" id="GO:0006897">
    <property type="term" value="P:endocytosis"/>
    <property type="evidence" value="ECO:0007669"/>
    <property type="project" value="TreeGrafter"/>
</dbReference>
<sequence>MHFDASGYASRSKELLGLITHLRAVGAQSELNLPRIVVIGNQSAGKSSVVESISGITVPREAGTCTRNPFECRIVSTSSTWKCRISIRREFNGDRRLNHITEEPFGNVLESKDQVEDMLRRAQHAVLSPQIDREKLLKWPLDALSGLAKTEGTAEFSRNVVCVDIEGPGLTDLSFIDLPGIVTNADNHVVKLVEDMVISHIEGNCIILVALPMTDDIENQKALKLARTVDPQGKRTIGVLTKPDLLSAGSIKTLSLWAEVIEGRRYPLSLGYYCTKQPDDLDRSEHKTASEILQAEERFFQSTAPWRHSARPERFGTGNLIAALSKLLVRIIDETLPSIRKDAADALSTCRKALSTIPPKSSEEPTMLMLRLVTEFGSDITSIVKGRSDASALIQGNLETFKEYKIAVRSTAPAFVPRLDGDKAVKEPGFDWSFNKDDEESSGPPAPVLQPPFDLLDMREHIKASITRELPNNVPFEAKTVLILRLQNTWKTLTDECFQKVQDRTIQLLYAKVDEVFGQYSLLVGHIKTFLADWLEERANLTNIILDAILVSEHTPFTQNTHYLEASTEKWLLKYRDFKLGKKVEKKGPNPPTPVASNDVRSLFGAPSTPARPPTESVSTTPQTARPTMRLPGRAATSAFHVPPAPSTTGPPPELPTGRDSGDAAEIIQSVSANPAFSRYSHEVLDPQAARTRTQFASAQSTPLKTVDELAVNEALAALARLGFKGLTPESLGKLQPTDEYETELRVMAEVRGYFQVAYKRIIDIIPQLIDSNYLQQVAQKLQPFLASKFIGSGKADECEMYLQQDPGIVARRDKLQAREKRLLEVQSRLMAFGMGV</sequence>
<evidence type="ECO:0000256" key="2">
    <source>
        <dbReference type="ARBA" id="ARBA00023134"/>
    </source>
</evidence>
<dbReference type="GO" id="GO:0003924">
    <property type="term" value="F:GTPase activity"/>
    <property type="evidence" value="ECO:0007669"/>
    <property type="project" value="InterPro"/>
</dbReference>
<dbReference type="PROSITE" id="PS51718">
    <property type="entry name" value="G_DYNAMIN_2"/>
    <property type="match status" value="1"/>
</dbReference>
<evidence type="ECO:0000259" key="5">
    <source>
        <dbReference type="PROSITE" id="PS51718"/>
    </source>
</evidence>
<accession>A0A0D7B540</accession>
<dbReference type="Gene3D" id="3.40.50.300">
    <property type="entry name" value="P-loop containing nucleotide triphosphate hydrolases"/>
    <property type="match status" value="1"/>
</dbReference>
<dbReference type="GO" id="GO:0005874">
    <property type="term" value="C:microtubule"/>
    <property type="evidence" value="ECO:0007669"/>
    <property type="project" value="TreeGrafter"/>
</dbReference>
<dbReference type="InterPro" id="IPR022812">
    <property type="entry name" value="Dynamin"/>
</dbReference>
<evidence type="ECO:0008006" key="8">
    <source>
        <dbReference type="Google" id="ProtNLM"/>
    </source>
</evidence>
<dbReference type="GO" id="GO:0000266">
    <property type="term" value="P:mitochondrial fission"/>
    <property type="evidence" value="ECO:0007669"/>
    <property type="project" value="TreeGrafter"/>
</dbReference>
<feature type="compositionally biased region" description="Polar residues" evidence="3">
    <location>
        <begin position="616"/>
        <end position="626"/>
    </location>
</feature>
<name>A0A0D7B540_9AGAR</name>
<protein>
    <recommendedName>
        <fullName evidence="8">P-loop containing nucleoside triphosphate hydrolase protein</fullName>
    </recommendedName>
</protein>
<dbReference type="Proteomes" id="UP000054007">
    <property type="component" value="Unassembled WGS sequence"/>
</dbReference>
<keyword evidence="1" id="KW-0547">Nucleotide-binding</keyword>
<feature type="domain" description="Dynamin-type G" evidence="5">
    <location>
        <begin position="30"/>
        <end position="337"/>
    </location>
</feature>
<dbReference type="Pfam" id="PF02212">
    <property type="entry name" value="GED"/>
    <property type="match status" value="1"/>
</dbReference>
<dbReference type="InterPro" id="IPR027417">
    <property type="entry name" value="P-loop_NTPase"/>
</dbReference>
<dbReference type="InterPro" id="IPR020850">
    <property type="entry name" value="GED_dom"/>
</dbReference>
<dbReference type="OrthoDB" id="5061070at2759"/>
<feature type="region of interest" description="Disordered" evidence="3">
    <location>
        <begin position="583"/>
        <end position="661"/>
    </location>
</feature>
<dbReference type="STRING" id="1314674.A0A0D7B540"/>
<dbReference type="CDD" id="cd08771">
    <property type="entry name" value="DLP_1"/>
    <property type="match status" value="1"/>
</dbReference>
<organism evidence="6 7">
    <name type="scientific">Cylindrobasidium torrendii FP15055 ss-10</name>
    <dbReference type="NCBI Taxonomy" id="1314674"/>
    <lineage>
        <taxon>Eukaryota</taxon>
        <taxon>Fungi</taxon>
        <taxon>Dikarya</taxon>
        <taxon>Basidiomycota</taxon>
        <taxon>Agaricomycotina</taxon>
        <taxon>Agaricomycetes</taxon>
        <taxon>Agaricomycetidae</taxon>
        <taxon>Agaricales</taxon>
        <taxon>Marasmiineae</taxon>
        <taxon>Physalacriaceae</taxon>
        <taxon>Cylindrobasidium</taxon>
    </lineage>
</organism>
<dbReference type="EMBL" id="KN880596">
    <property type="protein sequence ID" value="KIY65284.1"/>
    <property type="molecule type" value="Genomic_DNA"/>
</dbReference>
<dbReference type="Pfam" id="PF01031">
    <property type="entry name" value="Dynamin_M"/>
    <property type="match status" value="1"/>
</dbReference>
<dbReference type="InterPro" id="IPR000375">
    <property type="entry name" value="Dynamin_stalk"/>
</dbReference>
<reference evidence="6 7" key="1">
    <citation type="journal article" date="2015" name="Fungal Genet. Biol.">
        <title>Evolution of novel wood decay mechanisms in Agaricales revealed by the genome sequences of Fistulina hepatica and Cylindrobasidium torrendii.</title>
        <authorList>
            <person name="Floudas D."/>
            <person name="Held B.W."/>
            <person name="Riley R."/>
            <person name="Nagy L.G."/>
            <person name="Koehler G."/>
            <person name="Ransdell A.S."/>
            <person name="Younus H."/>
            <person name="Chow J."/>
            <person name="Chiniquy J."/>
            <person name="Lipzen A."/>
            <person name="Tritt A."/>
            <person name="Sun H."/>
            <person name="Haridas S."/>
            <person name="LaButti K."/>
            <person name="Ohm R.A."/>
            <person name="Kues U."/>
            <person name="Blanchette R.A."/>
            <person name="Grigoriev I.V."/>
            <person name="Minto R.E."/>
            <person name="Hibbett D.S."/>
        </authorList>
    </citation>
    <scope>NUCLEOTIDE SEQUENCE [LARGE SCALE GENOMIC DNA]</scope>
    <source>
        <strain evidence="6 7">FP15055 ss-10</strain>
    </source>
</reference>
<evidence type="ECO:0000313" key="7">
    <source>
        <dbReference type="Proteomes" id="UP000054007"/>
    </source>
</evidence>
<evidence type="ECO:0000256" key="3">
    <source>
        <dbReference type="SAM" id="MobiDB-lite"/>
    </source>
</evidence>
<feature type="domain" description="GED" evidence="4">
    <location>
        <begin position="744"/>
        <end position="837"/>
    </location>
</feature>
<evidence type="ECO:0000313" key="6">
    <source>
        <dbReference type="EMBL" id="KIY65284.1"/>
    </source>
</evidence>
<dbReference type="InterPro" id="IPR003130">
    <property type="entry name" value="GED"/>
</dbReference>
<evidence type="ECO:0000259" key="4">
    <source>
        <dbReference type="PROSITE" id="PS51388"/>
    </source>
</evidence>
<proteinExistence type="predicted"/>
<dbReference type="AlphaFoldDB" id="A0A0D7B540"/>
<dbReference type="Gene3D" id="1.20.120.1240">
    <property type="entry name" value="Dynamin, middle domain"/>
    <property type="match status" value="1"/>
</dbReference>
<dbReference type="GO" id="GO:0005525">
    <property type="term" value="F:GTP binding"/>
    <property type="evidence" value="ECO:0007669"/>
    <property type="project" value="InterPro"/>
</dbReference>
<dbReference type="PRINTS" id="PR00195">
    <property type="entry name" value="DYNAMIN"/>
</dbReference>
<dbReference type="InterPro" id="IPR001401">
    <property type="entry name" value="Dynamin_GTPase"/>
</dbReference>
<dbReference type="SUPFAM" id="SSF52540">
    <property type="entry name" value="P-loop containing nucleoside triphosphate hydrolases"/>
    <property type="match status" value="1"/>
</dbReference>